<protein>
    <recommendedName>
        <fullName evidence="5">DUF2238 domain-containing protein</fullName>
    </recommendedName>
</protein>
<accession>A0A9W6RMR6</accession>
<reference evidence="3" key="1">
    <citation type="submission" date="2023-03" db="EMBL/GenBank/DDBJ databases">
        <title>Actinoallomurus iriomotensis NBRC 103681.</title>
        <authorList>
            <person name="Ichikawa N."/>
            <person name="Sato H."/>
            <person name="Tonouchi N."/>
        </authorList>
    </citation>
    <scope>NUCLEOTIDE SEQUENCE</scope>
    <source>
        <strain evidence="3">NBRC 103681</strain>
    </source>
</reference>
<feature type="region of interest" description="Disordered" evidence="1">
    <location>
        <begin position="196"/>
        <end position="216"/>
    </location>
</feature>
<dbReference type="AlphaFoldDB" id="A0A9W6RMR6"/>
<sequence>MAPVNRATTWWAALSLAMKAALAGLLLFALAHPHWDRFAAKAMGIRAMTYPLAAVLVPVIWLIVRRLRGSARYPWDVDALVVAPFVIDVAGNAANLYDTLTWFDDFCHFANWALVSAAFGTALRRGPVLPRWMAAFACAGFGAIAAILWELAEYATFIMNTNEVIGIYRDTIGDEVLGLSGATFAGVLVAALRPAQSSPEPDAADGGQALGSNSQK</sequence>
<keyword evidence="2" id="KW-0812">Transmembrane</keyword>
<keyword evidence="2" id="KW-1133">Transmembrane helix</keyword>
<dbReference type="Proteomes" id="UP001165135">
    <property type="component" value="Unassembled WGS sequence"/>
</dbReference>
<organism evidence="3 4">
    <name type="scientific">Actinoallomurus iriomotensis</name>
    <dbReference type="NCBI Taxonomy" id="478107"/>
    <lineage>
        <taxon>Bacteria</taxon>
        <taxon>Bacillati</taxon>
        <taxon>Actinomycetota</taxon>
        <taxon>Actinomycetes</taxon>
        <taxon>Streptosporangiales</taxon>
        <taxon>Thermomonosporaceae</taxon>
        <taxon>Actinoallomurus</taxon>
    </lineage>
</organism>
<comment type="caution">
    <text evidence="3">The sequence shown here is derived from an EMBL/GenBank/DDBJ whole genome shotgun (WGS) entry which is preliminary data.</text>
</comment>
<dbReference type="Pfam" id="PF09997">
    <property type="entry name" value="DUF2238"/>
    <property type="match status" value="1"/>
</dbReference>
<evidence type="ECO:0008006" key="5">
    <source>
        <dbReference type="Google" id="ProtNLM"/>
    </source>
</evidence>
<feature type="transmembrane region" description="Helical" evidence="2">
    <location>
        <begin position="43"/>
        <end position="64"/>
    </location>
</feature>
<dbReference type="InterPro" id="IPR014509">
    <property type="entry name" value="YjdF-like"/>
</dbReference>
<proteinExistence type="predicted"/>
<gene>
    <name evidence="3" type="ORF">Airi01_073580</name>
</gene>
<keyword evidence="2" id="KW-0472">Membrane</keyword>
<evidence type="ECO:0000313" key="4">
    <source>
        <dbReference type="Proteomes" id="UP001165135"/>
    </source>
</evidence>
<feature type="transmembrane region" description="Helical" evidence="2">
    <location>
        <begin position="12"/>
        <end position="31"/>
    </location>
</feature>
<dbReference type="EMBL" id="BSTJ01000010">
    <property type="protein sequence ID" value="GLY79091.1"/>
    <property type="molecule type" value="Genomic_DNA"/>
</dbReference>
<evidence type="ECO:0000313" key="3">
    <source>
        <dbReference type="EMBL" id="GLY79091.1"/>
    </source>
</evidence>
<feature type="transmembrane region" description="Helical" evidence="2">
    <location>
        <begin position="132"/>
        <end position="152"/>
    </location>
</feature>
<name>A0A9W6RMR6_9ACTN</name>
<evidence type="ECO:0000256" key="2">
    <source>
        <dbReference type="SAM" id="Phobius"/>
    </source>
</evidence>
<evidence type="ECO:0000256" key="1">
    <source>
        <dbReference type="SAM" id="MobiDB-lite"/>
    </source>
</evidence>